<reference evidence="2" key="1">
    <citation type="submission" date="2022-04" db="EMBL/GenBank/DDBJ databases">
        <title>Carnegiea gigantea Genome sequencing and assembly v2.</title>
        <authorList>
            <person name="Copetti D."/>
            <person name="Sanderson M.J."/>
            <person name="Burquez A."/>
            <person name="Wojciechowski M.F."/>
        </authorList>
    </citation>
    <scope>NUCLEOTIDE SEQUENCE</scope>
    <source>
        <strain evidence="2">SGP5-SGP5p</strain>
        <tissue evidence="2">Aerial part</tissue>
    </source>
</reference>
<dbReference type="InterPro" id="IPR044811">
    <property type="entry name" value="DME/ROS1"/>
</dbReference>
<dbReference type="GO" id="GO:0019104">
    <property type="term" value="F:DNA N-glycosylase activity"/>
    <property type="evidence" value="ECO:0007669"/>
    <property type="project" value="InterPro"/>
</dbReference>
<dbReference type="AlphaFoldDB" id="A0A9Q1QFH5"/>
<evidence type="ECO:0000313" key="3">
    <source>
        <dbReference type="Proteomes" id="UP001153076"/>
    </source>
</evidence>
<feature type="region of interest" description="Disordered" evidence="1">
    <location>
        <begin position="233"/>
        <end position="254"/>
    </location>
</feature>
<feature type="compositionally biased region" description="Basic and acidic residues" evidence="1">
    <location>
        <begin position="26"/>
        <end position="36"/>
    </location>
</feature>
<feature type="region of interest" description="Disordered" evidence="1">
    <location>
        <begin position="1"/>
        <end position="71"/>
    </location>
</feature>
<dbReference type="Proteomes" id="UP001153076">
    <property type="component" value="Unassembled WGS sequence"/>
</dbReference>
<feature type="region of interest" description="Disordered" evidence="1">
    <location>
        <begin position="328"/>
        <end position="348"/>
    </location>
</feature>
<protein>
    <submittedName>
        <fullName evidence="2">Uncharacterized protein</fullName>
    </submittedName>
</protein>
<feature type="region of interest" description="Disordered" evidence="1">
    <location>
        <begin position="146"/>
        <end position="174"/>
    </location>
</feature>
<gene>
    <name evidence="2" type="ORF">Cgig2_013602</name>
</gene>
<comment type="caution">
    <text evidence="2">The sequence shown here is derived from an EMBL/GenBank/DDBJ whole genome shotgun (WGS) entry which is preliminary data.</text>
</comment>
<keyword evidence="3" id="KW-1185">Reference proteome</keyword>
<feature type="region of interest" description="Disordered" evidence="1">
    <location>
        <begin position="191"/>
        <end position="211"/>
    </location>
</feature>
<sequence length="593" mass="67197">MFGMELHSRRKRNQSLVAEAANIGEENARNESKESEFAYENEDGGSGTSNPSVSLEEEEGTSNSGKFGDGETGSKNGHLIYYYGILVILVPIPRRTRAKRLLSCRKRLTFDDKCSTPKRKRIPFDVNGTKVAKKLKKIKLEDEFEGSDESKVNSSGGRFNHRKSTEDSQCTARSGVKDKLKVTIKRLPSLHKEVGSSSKQKRNSDGNEKDVLSLWNRRDGRLVQEEKFLNKALDLEPQTPLPAKQKHPSSRKFSAGDKINQLKCGTEDNLQLVVEISSEAWYYTRFVNKCVLDLIRSLECQGASNQPCNRATEHQSLSDKLKVHGVQESLKGQKKRSKKQSRRSGYAKDTLRDWRRLLKKSVAEQPSAKLDEAKGLSLEERALLFVDKVGRIQGSRKQVPWKGSVLDSVIGAFLTQKVSDNFSSSAFMLLGASFPQHHSCDEYGRHHRMLREKRSNARSSPQKPAFGCICKFLDTQGNGWNLEKHTRIPDDGKREKTPRQFKVSRRANPIPDWSSLRMKYSGEGERERRSIDTMDYADWVAVSRANVADISKAISLRGMNHKLAKRIKAWTPNYMILFMNTFGHACANLTRKR</sequence>
<evidence type="ECO:0000256" key="1">
    <source>
        <dbReference type="SAM" id="MobiDB-lite"/>
    </source>
</evidence>
<dbReference type="PANTHER" id="PTHR46213">
    <property type="entry name" value="TRANSCRIPTIONAL ACTIVATOR DEMETER"/>
    <property type="match status" value="1"/>
</dbReference>
<proteinExistence type="predicted"/>
<accession>A0A9Q1QFH5</accession>
<dbReference type="OrthoDB" id="1748757at2759"/>
<evidence type="ECO:0000313" key="2">
    <source>
        <dbReference type="EMBL" id="KAJ8440443.1"/>
    </source>
</evidence>
<dbReference type="EMBL" id="JAKOGI010000189">
    <property type="protein sequence ID" value="KAJ8440443.1"/>
    <property type="molecule type" value="Genomic_DNA"/>
</dbReference>
<feature type="compositionally biased region" description="Basic and acidic residues" evidence="1">
    <location>
        <begin position="202"/>
        <end position="211"/>
    </location>
</feature>
<dbReference type="GO" id="GO:0035514">
    <property type="term" value="F:DNA demethylase activity"/>
    <property type="evidence" value="ECO:0007669"/>
    <property type="project" value="InterPro"/>
</dbReference>
<name>A0A9Q1QFH5_9CARY</name>
<dbReference type="GO" id="GO:0141166">
    <property type="term" value="P:chromosomal 5-methylcytosine DNA demethylation pathway"/>
    <property type="evidence" value="ECO:0007669"/>
    <property type="project" value="InterPro"/>
</dbReference>
<dbReference type="PANTHER" id="PTHR46213:SF13">
    <property type="entry name" value="DEMETER-LIKE PROTEIN 2-RELATED"/>
    <property type="match status" value="1"/>
</dbReference>
<feature type="compositionally biased region" description="Basic residues" evidence="1">
    <location>
        <begin position="332"/>
        <end position="342"/>
    </location>
</feature>
<organism evidence="2 3">
    <name type="scientific">Carnegiea gigantea</name>
    <dbReference type="NCBI Taxonomy" id="171969"/>
    <lineage>
        <taxon>Eukaryota</taxon>
        <taxon>Viridiplantae</taxon>
        <taxon>Streptophyta</taxon>
        <taxon>Embryophyta</taxon>
        <taxon>Tracheophyta</taxon>
        <taxon>Spermatophyta</taxon>
        <taxon>Magnoliopsida</taxon>
        <taxon>eudicotyledons</taxon>
        <taxon>Gunneridae</taxon>
        <taxon>Pentapetalae</taxon>
        <taxon>Caryophyllales</taxon>
        <taxon>Cactineae</taxon>
        <taxon>Cactaceae</taxon>
        <taxon>Cactoideae</taxon>
        <taxon>Echinocereeae</taxon>
        <taxon>Carnegiea</taxon>
    </lineage>
</organism>